<evidence type="ECO:0000256" key="2">
    <source>
        <dbReference type="ARBA" id="ARBA00022737"/>
    </source>
</evidence>
<gene>
    <name evidence="10" type="ORF">H310_00269</name>
</gene>
<keyword evidence="5" id="KW-0804">Transcription</keyword>
<dbReference type="RefSeq" id="XP_008861199.1">
    <property type="nucleotide sequence ID" value="XM_008862977.1"/>
</dbReference>
<evidence type="ECO:0000256" key="1">
    <source>
        <dbReference type="ARBA" id="ARBA00004123"/>
    </source>
</evidence>
<feature type="domain" description="HTH myb-type" evidence="9">
    <location>
        <begin position="143"/>
        <end position="193"/>
    </location>
</feature>
<evidence type="ECO:0000256" key="4">
    <source>
        <dbReference type="ARBA" id="ARBA00023125"/>
    </source>
</evidence>
<dbReference type="OrthoDB" id="2143914at2759"/>
<dbReference type="eggNOG" id="KOG0048">
    <property type="taxonomic scope" value="Eukaryota"/>
</dbReference>
<dbReference type="GO" id="GO:0042796">
    <property type="term" value="P:snRNA transcription by RNA polymerase III"/>
    <property type="evidence" value="ECO:0007669"/>
    <property type="project" value="TreeGrafter"/>
</dbReference>
<dbReference type="GO" id="GO:0005634">
    <property type="term" value="C:nucleus"/>
    <property type="evidence" value="ECO:0007669"/>
    <property type="project" value="UniProtKB-SubCell"/>
</dbReference>
<dbReference type="PROSITE" id="PS51294">
    <property type="entry name" value="HTH_MYB"/>
    <property type="match status" value="3"/>
</dbReference>
<feature type="domain" description="HTH myb-type" evidence="9">
    <location>
        <begin position="42"/>
        <end position="86"/>
    </location>
</feature>
<dbReference type="GO" id="GO:0001006">
    <property type="term" value="F:RNA polymerase III type 3 promoter sequence-specific DNA binding"/>
    <property type="evidence" value="ECO:0007669"/>
    <property type="project" value="TreeGrafter"/>
</dbReference>
<evidence type="ECO:0000256" key="7">
    <source>
        <dbReference type="SAM" id="MobiDB-lite"/>
    </source>
</evidence>
<proteinExistence type="predicted"/>
<dbReference type="Pfam" id="PF13921">
    <property type="entry name" value="Myb_DNA-bind_6"/>
    <property type="match status" value="1"/>
</dbReference>
<keyword evidence="4" id="KW-0238">DNA-binding</keyword>
<feature type="domain" description="Myb-like" evidence="8">
    <location>
        <begin position="139"/>
        <end position="189"/>
    </location>
</feature>
<feature type="region of interest" description="Disordered" evidence="7">
    <location>
        <begin position="192"/>
        <end position="271"/>
    </location>
</feature>
<feature type="domain" description="Myb-like" evidence="8">
    <location>
        <begin position="41"/>
        <end position="86"/>
    </location>
</feature>
<feature type="region of interest" description="Disordered" evidence="7">
    <location>
        <begin position="1"/>
        <end position="46"/>
    </location>
</feature>
<dbReference type="Gene3D" id="1.10.10.60">
    <property type="entry name" value="Homeodomain-like"/>
    <property type="match status" value="3"/>
</dbReference>
<dbReference type="Pfam" id="PF00249">
    <property type="entry name" value="Myb_DNA-binding"/>
    <property type="match status" value="1"/>
</dbReference>
<feature type="domain" description="Myb-like" evidence="8">
    <location>
        <begin position="87"/>
        <end position="138"/>
    </location>
</feature>
<dbReference type="EMBL" id="KI913952">
    <property type="protein sequence ID" value="ETW09788.1"/>
    <property type="molecule type" value="Genomic_DNA"/>
</dbReference>
<evidence type="ECO:0000259" key="9">
    <source>
        <dbReference type="PROSITE" id="PS51294"/>
    </source>
</evidence>
<accession>A0A024UVV8</accession>
<dbReference type="AlphaFoldDB" id="A0A024UVV8"/>
<keyword evidence="6" id="KW-0539">Nucleus</keyword>
<dbReference type="SMART" id="SM00717">
    <property type="entry name" value="SANT"/>
    <property type="match status" value="3"/>
</dbReference>
<dbReference type="STRING" id="157072.A0A024UVV8"/>
<evidence type="ECO:0000256" key="5">
    <source>
        <dbReference type="ARBA" id="ARBA00023163"/>
    </source>
</evidence>
<keyword evidence="3" id="KW-0805">Transcription regulation</keyword>
<evidence type="ECO:0000256" key="3">
    <source>
        <dbReference type="ARBA" id="ARBA00023015"/>
    </source>
</evidence>
<feature type="domain" description="HTH myb-type" evidence="9">
    <location>
        <begin position="87"/>
        <end position="142"/>
    </location>
</feature>
<dbReference type="FunFam" id="1.10.10.60:FF:000010">
    <property type="entry name" value="Transcriptional activator Myb isoform A"/>
    <property type="match status" value="1"/>
</dbReference>
<evidence type="ECO:0000259" key="8">
    <source>
        <dbReference type="PROSITE" id="PS50090"/>
    </source>
</evidence>
<evidence type="ECO:0000256" key="6">
    <source>
        <dbReference type="ARBA" id="ARBA00023242"/>
    </source>
</evidence>
<keyword evidence="2" id="KW-0677">Repeat</keyword>
<dbReference type="PANTHER" id="PTHR46621:SF1">
    <property type="entry name" value="SNRNA-ACTIVATING PROTEIN COMPLEX SUBUNIT 4"/>
    <property type="match status" value="1"/>
</dbReference>
<dbReference type="GeneID" id="20077319"/>
<dbReference type="GO" id="GO:0000978">
    <property type="term" value="F:RNA polymerase II cis-regulatory region sequence-specific DNA binding"/>
    <property type="evidence" value="ECO:0007669"/>
    <property type="project" value="TreeGrafter"/>
</dbReference>
<name>A0A024UVV8_9STRA</name>
<feature type="compositionally biased region" description="Low complexity" evidence="7">
    <location>
        <begin position="216"/>
        <end position="232"/>
    </location>
</feature>
<evidence type="ECO:0000313" key="10">
    <source>
        <dbReference type="EMBL" id="ETW09788.1"/>
    </source>
</evidence>
<comment type="subcellular location">
    <subcellularLocation>
        <location evidence="1">Nucleus</location>
    </subcellularLocation>
</comment>
<reference evidence="10" key="1">
    <citation type="submission" date="2013-12" db="EMBL/GenBank/DDBJ databases">
        <title>The Genome Sequence of Aphanomyces invadans NJM9701.</title>
        <authorList>
            <consortium name="The Broad Institute Genomics Platform"/>
            <person name="Russ C."/>
            <person name="Tyler B."/>
            <person name="van West P."/>
            <person name="Dieguez-Uribeondo J."/>
            <person name="Young S.K."/>
            <person name="Zeng Q."/>
            <person name="Gargeya S."/>
            <person name="Fitzgerald M."/>
            <person name="Abouelleil A."/>
            <person name="Alvarado L."/>
            <person name="Chapman S.B."/>
            <person name="Gainer-Dewar J."/>
            <person name="Goldberg J."/>
            <person name="Griggs A."/>
            <person name="Gujja S."/>
            <person name="Hansen M."/>
            <person name="Howarth C."/>
            <person name="Imamovic A."/>
            <person name="Ireland A."/>
            <person name="Larimer J."/>
            <person name="McCowan C."/>
            <person name="Murphy C."/>
            <person name="Pearson M."/>
            <person name="Poon T.W."/>
            <person name="Priest M."/>
            <person name="Roberts A."/>
            <person name="Saif S."/>
            <person name="Shea T."/>
            <person name="Sykes S."/>
            <person name="Wortman J."/>
            <person name="Nusbaum C."/>
            <person name="Birren B."/>
        </authorList>
    </citation>
    <scope>NUCLEOTIDE SEQUENCE [LARGE SCALE GENOMIC DNA]</scope>
    <source>
        <strain evidence="10">NJM9701</strain>
    </source>
</reference>
<dbReference type="SUPFAM" id="SSF46689">
    <property type="entry name" value="Homeodomain-like"/>
    <property type="match status" value="2"/>
</dbReference>
<dbReference type="GO" id="GO:0042795">
    <property type="term" value="P:snRNA transcription by RNA polymerase II"/>
    <property type="evidence" value="ECO:0007669"/>
    <property type="project" value="TreeGrafter"/>
</dbReference>
<dbReference type="PROSITE" id="PS50090">
    <property type="entry name" value="MYB_LIKE"/>
    <property type="match status" value="3"/>
</dbReference>
<dbReference type="VEuPathDB" id="FungiDB:H310_00269"/>
<feature type="compositionally biased region" description="Polar residues" evidence="7">
    <location>
        <begin position="233"/>
        <end position="243"/>
    </location>
</feature>
<dbReference type="PANTHER" id="PTHR46621">
    <property type="entry name" value="SNRNA-ACTIVATING PROTEIN COMPLEX SUBUNIT 4"/>
    <property type="match status" value="1"/>
</dbReference>
<dbReference type="InterPro" id="IPR017930">
    <property type="entry name" value="Myb_dom"/>
</dbReference>
<protein>
    <submittedName>
        <fullName evidence="10">Uncharacterized protein</fullName>
    </submittedName>
</protein>
<sequence>MSGLLAKRGRPTDDPESLGPSAGQRSRQVEPDSEDGVQPSSRWTPEQDELLRLAIEEFGSKNWKAIAERVPGRNHAQCLQRWNKVLKPGLVKGHWAADEDENLVRLVQNSTTVNWGEISKSIEGRTAKQCRERWKNHLDPSINKGPYSSDEDMLLAAAYAELGNRWTQIANRLPGRTEDSVKMRWKVLNPHSRAVAKPGRPPLISTLGKPNDSRCTTSSSSSPAPSTNAQSAHQPTLQPSSAPSAVDPILHEYREPSPHPTEMSSWSSLDPDSADLISRRASSMFESFKERDSSLLSFASIKAEDWEFFRELVLSDHFAQAMPAAPSEVVSVFDSFKDKSMTDAEFRRLVGVIENPDAIMEFIHETYASMTETNDGCQCGCGGGDKLCRTPTSGCQHHDDPQLVASMQNLTYHPSSAQLDHRHAPDTFDSYGGQSNFQQTTSLFEHLDRSASFDGDDGVDVTMTHTFRVPKRRA</sequence>
<organism evidence="10">
    <name type="scientific">Aphanomyces invadans</name>
    <dbReference type="NCBI Taxonomy" id="157072"/>
    <lineage>
        <taxon>Eukaryota</taxon>
        <taxon>Sar</taxon>
        <taxon>Stramenopiles</taxon>
        <taxon>Oomycota</taxon>
        <taxon>Saprolegniomycetes</taxon>
        <taxon>Saprolegniales</taxon>
        <taxon>Verrucalvaceae</taxon>
        <taxon>Aphanomyces</taxon>
    </lineage>
</organism>
<dbReference type="InterPro" id="IPR001005">
    <property type="entry name" value="SANT/Myb"/>
</dbReference>
<dbReference type="CDD" id="cd00167">
    <property type="entry name" value="SANT"/>
    <property type="match status" value="3"/>
</dbReference>
<dbReference type="FunFam" id="1.10.10.60:FF:000016">
    <property type="entry name" value="Transcriptional activator Myb isoform A"/>
    <property type="match status" value="1"/>
</dbReference>
<dbReference type="InterPro" id="IPR051575">
    <property type="entry name" value="Myb-like_DNA-bd"/>
</dbReference>
<dbReference type="InterPro" id="IPR009057">
    <property type="entry name" value="Homeodomain-like_sf"/>
</dbReference>
<dbReference type="GO" id="GO:0019185">
    <property type="term" value="C:snRNA-activating protein complex"/>
    <property type="evidence" value="ECO:0007669"/>
    <property type="project" value="TreeGrafter"/>
</dbReference>